<dbReference type="EMBL" id="FNBG01000017">
    <property type="protein sequence ID" value="SDF78863.1"/>
    <property type="molecule type" value="Genomic_DNA"/>
</dbReference>
<dbReference type="OrthoDB" id="5337216at2"/>
<dbReference type="Proteomes" id="UP000198972">
    <property type="component" value="Unassembled WGS sequence"/>
</dbReference>
<evidence type="ECO:0000256" key="1">
    <source>
        <dbReference type="ARBA" id="ARBA00023015"/>
    </source>
</evidence>
<evidence type="ECO:0000256" key="3">
    <source>
        <dbReference type="ARBA" id="ARBA00023163"/>
    </source>
</evidence>
<dbReference type="SMART" id="SM00871">
    <property type="entry name" value="AraC_E_bind"/>
    <property type="match status" value="1"/>
</dbReference>
<dbReference type="PANTHER" id="PTHR40055">
    <property type="entry name" value="TRANSCRIPTIONAL REGULATOR YGIV-RELATED"/>
    <property type="match status" value="1"/>
</dbReference>
<accession>A0A1G7NY16</accession>
<sequence>MNQEYRNRIDRVITYIEEHFSQKLTLDDLAGIASFSKYHFSRIFTSIIGVTPVVFLTRIRLEKAVSYLGNSDLAILQISLLCGFESLSSFNAAFKKYFNSTPSEIRNDLIKNCNYSNYSLVDRNKNEEAANPNRYAEGSNNNFLRRIWNMKISIHELPNYEVAYVRHVGSYLDTYHAWGKIGEWAAKNGLFSPDQYFIGTSLDDPSTVDEFECRYDACVTLPPGFRKEYNTGENNSDHLGDIEFATLPGGTYALYSFYDKADQLAIAYSSLFGQWLPNSQYDPDDRYCLEFCMNDPATDPEGKCKIDLYVPIREHG</sequence>
<dbReference type="InterPro" id="IPR050908">
    <property type="entry name" value="SmbC-like"/>
</dbReference>
<dbReference type="Pfam" id="PF06445">
    <property type="entry name" value="GyrI-like"/>
    <property type="match status" value="1"/>
</dbReference>
<dbReference type="AlphaFoldDB" id="A0A1G7NY16"/>
<dbReference type="InterPro" id="IPR018062">
    <property type="entry name" value="HTH_AraC-typ_CS"/>
</dbReference>
<evidence type="ECO:0000256" key="2">
    <source>
        <dbReference type="ARBA" id="ARBA00023125"/>
    </source>
</evidence>
<evidence type="ECO:0000313" key="6">
    <source>
        <dbReference type="Proteomes" id="UP000198972"/>
    </source>
</evidence>
<dbReference type="SUPFAM" id="SSF46689">
    <property type="entry name" value="Homeodomain-like"/>
    <property type="match status" value="2"/>
</dbReference>
<dbReference type="Pfam" id="PF12833">
    <property type="entry name" value="HTH_18"/>
    <property type="match status" value="1"/>
</dbReference>
<protein>
    <submittedName>
        <fullName evidence="5">Transcriptional regulator, AraC family</fullName>
    </submittedName>
</protein>
<dbReference type="InterPro" id="IPR029442">
    <property type="entry name" value="GyrI-like"/>
</dbReference>
<feature type="domain" description="HTH araC/xylS-type" evidence="4">
    <location>
        <begin position="10"/>
        <end position="108"/>
    </location>
</feature>
<dbReference type="SUPFAM" id="SSF55136">
    <property type="entry name" value="Probable bacterial effector-binding domain"/>
    <property type="match status" value="1"/>
</dbReference>
<dbReference type="InterPro" id="IPR009057">
    <property type="entry name" value="Homeodomain-like_sf"/>
</dbReference>
<name>A0A1G7NY16_9BACL</name>
<dbReference type="PRINTS" id="PR00032">
    <property type="entry name" value="HTHARAC"/>
</dbReference>
<dbReference type="PROSITE" id="PS01124">
    <property type="entry name" value="HTH_ARAC_FAMILY_2"/>
    <property type="match status" value="1"/>
</dbReference>
<dbReference type="InterPro" id="IPR011256">
    <property type="entry name" value="Reg_factor_effector_dom_sf"/>
</dbReference>
<dbReference type="InterPro" id="IPR010499">
    <property type="entry name" value="AraC_E-bd"/>
</dbReference>
<reference evidence="5 6" key="1">
    <citation type="submission" date="2016-10" db="EMBL/GenBank/DDBJ databases">
        <authorList>
            <person name="de Groot N.N."/>
        </authorList>
    </citation>
    <scope>NUCLEOTIDE SEQUENCE [LARGE SCALE GENOMIC DNA]</scope>
    <source>
        <strain evidence="5 6">DSM 28129</strain>
    </source>
</reference>
<dbReference type="InterPro" id="IPR020449">
    <property type="entry name" value="Tscrpt_reg_AraC-type_HTH"/>
</dbReference>
<dbReference type="SMART" id="SM00342">
    <property type="entry name" value="HTH_ARAC"/>
    <property type="match status" value="1"/>
</dbReference>
<proteinExistence type="predicted"/>
<dbReference type="RefSeq" id="WP_091231910.1">
    <property type="nucleotide sequence ID" value="NZ_FNBG01000017.1"/>
</dbReference>
<organism evidence="5 6">
    <name type="scientific">Fontibacillus panacisegetis</name>
    <dbReference type="NCBI Taxonomy" id="670482"/>
    <lineage>
        <taxon>Bacteria</taxon>
        <taxon>Bacillati</taxon>
        <taxon>Bacillota</taxon>
        <taxon>Bacilli</taxon>
        <taxon>Bacillales</taxon>
        <taxon>Paenibacillaceae</taxon>
        <taxon>Fontibacillus</taxon>
    </lineage>
</organism>
<evidence type="ECO:0000259" key="4">
    <source>
        <dbReference type="PROSITE" id="PS01124"/>
    </source>
</evidence>
<dbReference type="PANTHER" id="PTHR40055:SF1">
    <property type="entry name" value="TRANSCRIPTIONAL REGULATOR YGIV-RELATED"/>
    <property type="match status" value="1"/>
</dbReference>
<keyword evidence="3" id="KW-0804">Transcription</keyword>
<keyword evidence="1" id="KW-0805">Transcription regulation</keyword>
<keyword evidence="6" id="KW-1185">Reference proteome</keyword>
<gene>
    <name evidence="5" type="ORF">SAMN04488542_11739</name>
</gene>
<dbReference type="STRING" id="670482.SAMN04488542_11739"/>
<dbReference type="InterPro" id="IPR018060">
    <property type="entry name" value="HTH_AraC"/>
</dbReference>
<keyword evidence="2" id="KW-0238">DNA-binding</keyword>
<dbReference type="Gene3D" id="1.10.10.60">
    <property type="entry name" value="Homeodomain-like"/>
    <property type="match status" value="2"/>
</dbReference>
<dbReference type="GO" id="GO:0003700">
    <property type="term" value="F:DNA-binding transcription factor activity"/>
    <property type="evidence" value="ECO:0007669"/>
    <property type="project" value="InterPro"/>
</dbReference>
<dbReference type="Gene3D" id="3.20.80.10">
    <property type="entry name" value="Regulatory factor, effector binding domain"/>
    <property type="match status" value="1"/>
</dbReference>
<dbReference type="PROSITE" id="PS00041">
    <property type="entry name" value="HTH_ARAC_FAMILY_1"/>
    <property type="match status" value="1"/>
</dbReference>
<evidence type="ECO:0000313" key="5">
    <source>
        <dbReference type="EMBL" id="SDF78863.1"/>
    </source>
</evidence>
<dbReference type="GO" id="GO:0043565">
    <property type="term" value="F:sequence-specific DNA binding"/>
    <property type="evidence" value="ECO:0007669"/>
    <property type="project" value="InterPro"/>
</dbReference>